<dbReference type="InterPro" id="IPR026444">
    <property type="entry name" value="Secre_tail"/>
</dbReference>
<sequence length="1461" mass="150223">MKTSSAPIFPGKIRVNYFLTDKLIFMSSSLNRCRTYPGLPTCWGRRYASAIKLLLLSLLLLPSAIVKSQTVHWSQSSNKNNTQGTVVWIGSIVQSSNSTFYEGQSTLQRLFLLDIPTDPTGKYKFTFKHLATKGSINAYDFVTGWYNTNGSLNGKAISTSNDIDPNCYLVINNCSETGQNNDPVFMICGTLDAAPLVYSNAVPSSSYAVPSPGTPNVSSNSNVKARVDDWDNNFSPTGSDGRRITIQSNATVSAANLVMTGYGDENGDVYAHYELSWTGPTAPGSYSILVKIGGHIADQLFYGTGKGASNINGGPYHFKVSNLYLGNAPFDSQHTISLGDRDNQLKGADILIPPPPCDITPQSQSICAGGTSQQFCGPADMANYAWSILPAGASLSATNTQCVTVTSNTPGTYTLTLVTTKSGVQSTQTCNATLIVNPNPTAAAGPDQTLCQTKPNGPTVFNISGTAQNGTGAWSKVSSTGGADVSFGNASNAATTASVSGIGTVTIRFTVTSNTTPGCGTAQDDLVLTVNANPTAAAGDDQTLCQTKPNGPTVFNISGTAQNGTGAWSKVSSTGGADVSFGNANNAATTASVSGIGTVTIRFTVTSNATPSCGDATDDLVLTVNANPTAAAGDDQTLCQTKPNGPTVFNISGTAQNGTGAWSKVSSTGGADVSFGNANNAATTASVSGIGTVTIRFTVTSNATPSCGDATDDLVLTVNANPTAAAGDDQTLCQTKPNGPTVFNISGTAQNGTGAWSKVSSTGGADVSFGNANNAATTASVSGIGTVTIRFTVTSNATPSCGDATDDLVLTVNANPTANAGDDQAVCQTKPSGPTVFNISGSGTNGTGAWSKVSATGTADVSFGDANSAATTASVSGVGTVTIRYTITNENCGTASDDAVLTVNANPIASCSSTPSLIDINSAAHNTQLDVDLSANADTDPTHYTYVWTEDGVGSLSANNVKNPVYTAAVLDGGQVISFTVTITHIATGCTTVSNCSVTVNTAGSCPQVTTSAICNGSTSSFSADRAPAPTETWTWSANNGAVINSPNGQQSVSVTAGNQSFTLKLTITFANTELSPIECNYEVPVSSCAGSCTYTQGKYGNTSTACDADGTDGTPVTYPSVLDMIKALLGVNGVADPLYIGGDGIAKPRVTIPATASAATLLHASMPGSSTPRELFGNCTVDNVPVLPACWTPGTSVTTTYINKQGKINNVLLSQTIALGLNMRLSGSLGGFVLQAGTFATAARDGGCGSTVPKVRVCYYDLVLLQWVVQNEYTFKTITQSVIDALSCKQYPLTVAGLYQLANDALGNIDGTVGYECGASLADINKAVSAINEGFDECRIFISWTEVPCGTTPASRIDITASGTISGSGLAVNELKIAAYPNPFRDKVNFAITAPVSGKASLEVYNLFGQKLQTVYEGYLVAGRNQIVEFTPGTVASGVLIYKLSMGDKVITGRVINIKQ</sequence>
<evidence type="ECO:0000313" key="1">
    <source>
        <dbReference type="EMBL" id="RXK58791.1"/>
    </source>
</evidence>
<proteinExistence type="predicted"/>
<dbReference type="InterPro" id="IPR013783">
    <property type="entry name" value="Ig-like_fold"/>
</dbReference>
<gene>
    <name evidence="1" type="ORF">ESA94_15485</name>
</gene>
<dbReference type="Proteomes" id="UP000290204">
    <property type="component" value="Unassembled WGS sequence"/>
</dbReference>
<evidence type="ECO:0000313" key="2">
    <source>
        <dbReference type="Proteomes" id="UP000290204"/>
    </source>
</evidence>
<comment type="caution">
    <text evidence="1">The sequence shown here is derived from an EMBL/GenBank/DDBJ whole genome shotgun (WGS) entry which is preliminary data.</text>
</comment>
<dbReference type="OrthoDB" id="655428at2"/>
<dbReference type="EMBL" id="SDHW01000005">
    <property type="protein sequence ID" value="RXK58791.1"/>
    <property type="molecule type" value="Genomic_DNA"/>
</dbReference>
<reference evidence="1 2" key="1">
    <citation type="submission" date="2019-01" db="EMBL/GenBank/DDBJ databases">
        <title>Lacibacter sp. strain TTM-7.</title>
        <authorList>
            <person name="Chen W.-M."/>
        </authorList>
    </citation>
    <scope>NUCLEOTIDE SEQUENCE [LARGE SCALE GENOMIC DNA]</scope>
    <source>
        <strain evidence="1 2">TTM-7</strain>
    </source>
</reference>
<dbReference type="Gene3D" id="2.60.40.10">
    <property type="entry name" value="Immunoglobulins"/>
    <property type="match status" value="6"/>
</dbReference>
<name>A0A4Q1CG52_9BACT</name>
<dbReference type="NCBIfam" id="TIGR04183">
    <property type="entry name" value="Por_Secre_tail"/>
    <property type="match status" value="1"/>
</dbReference>
<accession>A0A4Q1CG52</accession>
<organism evidence="1 2">
    <name type="scientific">Lacibacter luteus</name>
    <dbReference type="NCBI Taxonomy" id="2508719"/>
    <lineage>
        <taxon>Bacteria</taxon>
        <taxon>Pseudomonadati</taxon>
        <taxon>Bacteroidota</taxon>
        <taxon>Chitinophagia</taxon>
        <taxon>Chitinophagales</taxon>
        <taxon>Chitinophagaceae</taxon>
        <taxon>Lacibacter</taxon>
    </lineage>
</organism>
<keyword evidence="2" id="KW-1185">Reference proteome</keyword>
<protein>
    <submittedName>
        <fullName evidence="1">T9SS type A sorting domain-containing protein</fullName>
    </submittedName>
</protein>